<dbReference type="RefSeq" id="WP_188708916.1">
    <property type="nucleotide sequence ID" value="NZ_BMIG01000009.1"/>
</dbReference>
<comment type="caution">
    <text evidence="1">The sequence shown here is derived from an EMBL/GenBank/DDBJ whole genome shotgun (WGS) entry which is preliminary data.</text>
</comment>
<evidence type="ECO:0000313" key="1">
    <source>
        <dbReference type="EMBL" id="GGB03622.1"/>
    </source>
</evidence>
<dbReference type="EMBL" id="BMIG01000009">
    <property type="protein sequence ID" value="GGB03622.1"/>
    <property type="molecule type" value="Genomic_DNA"/>
</dbReference>
<name>A0A916SKA3_9BURK</name>
<accession>A0A916SKA3</accession>
<dbReference type="Proteomes" id="UP000620596">
    <property type="component" value="Unassembled WGS sequence"/>
</dbReference>
<reference evidence="1" key="1">
    <citation type="journal article" date="2014" name="Int. J. Syst. Evol. Microbiol.">
        <title>Complete genome sequence of Corynebacterium casei LMG S-19264T (=DSM 44701T), isolated from a smear-ripened cheese.</title>
        <authorList>
            <consortium name="US DOE Joint Genome Institute (JGI-PGF)"/>
            <person name="Walter F."/>
            <person name="Albersmeier A."/>
            <person name="Kalinowski J."/>
            <person name="Ruckert C."/>
        </authorList>
    </citation>
    <scope>NUCLEOTIDE SEQUENCE</scope>
    <source>
        <strain evidence="1">CGMCC 1.15322</strain>
    </source>
</reference>
<reference evidence="1" key="2">
    <citation type="submission" date="2020-09" db="EMBL/GenBank/DDBJ databases">
        <authorList>
            <person name="Sun Q."/>
            <person name="Zhou Y."/>
        </authorList>
    </citation>
    <scope>NUCLEOTIDE SEQUENCE</scope>
    <source>
        <strain evidence="1">CGMCC 1.15322</strain>
    </source>
</reference>
<gene>
    <name evidence="1" type="ORF">GCM10011496_25730</name>
</gene>
<keyword evidence="2" id="KW-1185">Reference proteome</keyword>
<dbReference type="AlphaFoldDB" id="A0A916SKA3"/>
<sequence length="198" mass="23182">MIIEMHRDGDGVWIYHDITQAEICLTVNALTGWEITGFDDWINTDSHWTDTEFQGKENRNELIQLRHRLTRTFHDYHHDNYVIQLEAERLYAVAQWIASHIAGYKLAKRAQPLLDQHGKKEPKLKTKLYEEYAALHPRSNKIAVDALRLACPIGDGGMAPFFWRDRDLIERETGKRIAVCEMISQLQKARQRMKNRGK</sequence>
<protein>
    <submittedName>
        <fullName evidence="1">Uncharacterized protein</fullName>
    </submittedName>
</protein>
<organism evidence="1 2">
    <name type="scientific">Polaromonas eurypsychrophila</name>
    <dbReference type="NCBI Taxonomy" id="1614635"/>
    <lineage>
        <taxon>Bacteria</taxon>
        <taxon>Pseudomonadati</taxon>
        <taxon>Pseudomonadota</taxon>
        <taxon>Betaproteobacteria</taxon>
        <taxon>Burkholderiales</taxon>
        <taxon>Comamonadaceae</taxon>
        <taxon>Polaromonas</taxon>
    </lineage>
</organism>
<evidence type="ECO:0000313" key="2">
    <source>
        <dbReference type="Proteomes" id="UP000620596"/>
    </source>
</evidence>
<proteinExistence type="predicted"/>